<accession>A0ACC2GBG2</accession>
<reference evidence="1" key="1">
    <citation type="submission" date="2021-05" db="EMBL/GenBank/DDBJ databases">
        <authorList>
            <person name="Pan Q."/>
            <person name="Jouanno E."/>
            <person name="Zahm M."/>
            <person name="Klopp C."/>
            <person name="Cabau C."/>
            <person name="Louis A."/>
            <person name="Berthelot C."/>
            <person name="Parey E."/>
            <person name="Roest Crollius H."/>
            <person name="Montfort J."/>
            <person name="Robinson-Rechavi M."/>
            <person name="Bouchez O."/>
            <person name="Lampietro C."/>
            <person name="Lopez Roques C."/>
            <person name="Donnadieu C."/>
            <person name="Postlethwait J."/>
            <person name="Bobe J."/>
            <person name="Dillon D."/>
            <person name="Chandos A."/>
            <person name="von Hippel F."/>
            <person name="Guiguen Y."/>
        </authorList>
    </citation>
    <scope>NUCLEOTIDE SEQUENCE</scope>
    <source>
        <strain evidence="1">YG-Jan2019</strain>
    </source>
</reference>
<evidence type="ECO:0000313" key="2">
    <source>
        <dbReference type="Proteomes" id="UP001157502"/>
    </source>
</evidence>
<evidence type="ECO:0000313" key="1">
    <source>
        <dbReference type="EMBL" id="KAJ8000999.1"/>
    </source>
</evidence>
<protein>
    <submittedName>
        <fullName evidence="1">Uncharacterized protein</fullName>
    </submittedName>
</protein>
<name>A0ACC2GBG2_DALPE</name>
<organism evidence="1 2">
    <name type="scientific">Dallia pectoralis</name>
    <name type="common">Alaska blackfish</name>
    <dbReference type="NCBI Taxonomy" id="75939"/>
    <lineage>
        <taxon>Eukaryota</taxon>
        <taxon>Metazoa</taxon>
        <taxon>Chordata</taxon>
        <taxon>Craniata</taxon>
        <taxon>Vertebrata</taxon>
        <taxon>Euteleostomi</taxon>
        <taxon>Actinopterygii</taxon>
        <taxon>Neopterygii</taxon>
        <taxon>Teleostei</taxon>
        <taxon>Protacanthopterygii</taxon>
        <taxon>Esociformes</taxon>
        <taxon>Umbridae</taxon>
        <taxon>Dallia</taxon>
    </lineage>
</organism>
<comment type="caution">
    <text evidence="1">The sequence shown here is derived from an EMBL/GenBank/DDBJ whole genome shotgun (WGS) entry which is preliminary data.</text>
</comment>
<dbReference type="EMBL" id="CM055742">
    <property type="protein sequence ID" value="KAJ8000999.1"/>
    <property type="molecule type" value="Genomic_DNA"/>
</dbReference>
<keyword evidence="2" id="KW-1185">Reference proteome</keyword>
<dbReference type="Proteomes" id="UP001157502">
    <property type="component" value="Chromosome 15"/>
</dbReference>
<sequence>MVYLYNMGGKLLILVCVMLLVSISDTEGSSGRGRKPSCGITADHFACIDLYSPVCGSDGRTYSNECELCSHIQKCKNIMIVKDESCGGGES</sequence>
<gene>
    <name evidence="1" type="ORF">DPEC_G00186260</name>
</gene>
<proteinExistence type="predicted"/>